<organism evidence="1 2">
    <name type="scientific">Lachnoanaerobaculum saburreum</name>
    <dbReference type="NCBI Taxonomy" id="467210"/>
    <lineage>
        <taxon>Bacteria</taxon>
        <taxon>Bacillati</taxon>
        <taxon>Bacillota</taxon>
        <taxon>Clostridia</taxon>
        <taxon>Lachnospirales</taxon>
        <taxon>Lachnospiraceae</taxon>
        <taxon>Lachnoanaerobaculum</taxon>
    </lineage>
</organism>
<keyword evidence="2" id="KW-1185">Reference proteome</keyword>
<evidence type="ECO:0000313" key="1">
    <source>
        <dbReference type="EMBL" id="KXB54472.1"/>
    </source>
</evidence>
<accession>A0A133ZG85</accession>
<dbReference type="EMBL" id="LSDA01000126">
    <property type="protein sequence ID" value="KXB54472.1"/>
    <property type="molecule type" value="Genomic_DNA"/>
</dbReference>
<dbReference type="STRING" id="467210.HMPREF1866_02324"/>
<dbReference type="OrthoDB" id="2058157at2"/>
<protein>
    <submittedName>
        <fullName evidence="1">Uncharacterized protein</fullName>
    </submittedName>
</protein>
<dbReference type="RefSeq" id="WP_060931919.1">
    <property type="nucleotide sequence ID" value="NZ_KQ959842.1"/>
</dbReference>
<dbReference type="PATRIC" id="fig|467210.3.peg.2302"/>
<sequence>MRETDNLKLKMPDRTDNYNVEDFNSNFAKLDKAVSSTRQIQVTASRFTAQGPYTQRIDVAGIKSTDVPGMSLLIPDGITDGARVKAIKKAWSCVDRIDTYDGYIVISCFVKKPEADILLLMKGV</sequence>
<proteinExistence type="predicted"/>
<comment type="caution">
    <text evidence="1">The sequence shown here is derived from an EMBL/GenBank/DDBJ whole genome shotgun (WGS) entry which is preliminary data.</text>
</comment>
<reference evidence="2" key="1">
    <citation type="submission" date="2016-01" db="EMBL/GenBank/DDBJ databases">
        <authorList>
            <person name="Mitreva M."/>
            <person name="Pepin K.H."/>
            <person name="Mihindukulasuriya K.A."/>
            <person name="Fulton R."/>
            <person name="Fronick C."/>
            <person name="O'Laughlin M."/>
            <person name="Miner T."/>
            <person name="Herter B."/>
            <person name="Rosa B.A."/>
            <person name="Cordes M."/>
            <person name="Tomlinson C."/>
            <person name="Wollam A."/>
            <person name="Palsikar V.B."/>
            <person name="Mardis E.R."/>
            <person name="Wilson R.K."/>
        </authorList>
    </citation>
    <scope>NUCLEOTIDE SEQUENCE [LARGE SCALE GENOMIC DNA]</scope>
    <source>
        <strain evidence="2">DNF00896</strain>
    </source>
</reference>
<evidence type="ECO:0000313" key="2">
    <source>
        <dbReference type="Proteomes" id="UP000070394"/>
    </source>
</evidence>
<name>A0A133ZG85_9FIRM</name>
<gene>
    <name evidence="1" type="ORF">HMPREF1866_02324</name>
</gene>
<dbReference type="AlphaFoldDB" id="A0A133ZG85"/>
<dbReference type="Proteomes" id="UP000070394">
    <property type="component" value="Unassembled WGS sequence"/>
</dbReference>